<dbReference type="InterPro" id="IPR036412">
    <property type="entry name" value="HAD-like_sf"/>
</dbReference>
<dbReference type="InterPro" id="IPR003337">
    <property type="entry name" value="Trehalose_PPase"/>
</dbReference>
<dbReference type="NCBIfam" id="TIGR01484">
    <property type="entry name" value="HAD-SF-IIB"/>
    <property type="match status" value="1"/>
</dbReference>
<evidence type="ECO:0000256" key="1">
    <source>
        <dbReference type="ARBA" id="ARBA00005199"/>
    </source>
</evidence>
<comment type="function">
    <text evidence="4">Removes the phosphate from trehalose 6-phosphate to produce free trehalose.</text>
</comment>
<evidence type="ECO:0000256" key="4">
    <source>
        <dbReference type="RuleBase" id="RU361117"/>
    </source>
</evidence>
<dbReference type="GO" id="GO:0004805">
    <property type="term" value="F:trehalose-phosphatase activity"/>
    <property type="evidence" value="ECO:0007669"/>
    <property type="project" value="UniProtKB-EC"/>
</dbReference>
<dbReference type="GO" id="GO:0005992">
    <property type="term" value="P:trehalose biosynthetic process"/>
    <property type="evidence" value="ECO:0007669"/>
    <property type="project" value="UniProtKB-UniPathway"/>
</dbReference>
<keyword evidence="4" id="KW-0460">Magnesium</keyword>
<dbReference type="Gene3D" id="3.40.50.1000">
    <property type="entry name" value="HAD superfamily/HAD-like"/>
    <property type="match status" value="1"/>
</dbReference>
<dbReference type="Pfam" id="PF02358">
    <property type="entry name" value="Trehalose_PPase"/>
    <property type="match status" value="1"/>
</dbReference>
<evidence type="ECO:0000256" key="3">
    <source>
        <dbReference type="ARBA" id="ARBA00022801"/>
    </source>
</evidence>
<name>A0A837HNV5_9BACT</name>
<evidence type="ECO:0000313" key="6">
    <source>
        <dbReference type="Proteomes" id="UP000033998"/>
    </source>
</evidence>
<dbReference type="PANTHER" id="PTHR43768">
    <property type="entry name" value="TREHALOSE 6-PHOSPHATE PHOSPHATASE"/>
    <property type="match status" value="1"/>
</dbReference>
<reference evidence="5 6" key="1">
    <citation type="journal article" date="2015" name="Nature">
        <title>rRNA introns, odd ribosomes, and small enigmatic genomes across a large radiation of phyla.</title>
        <authorList>
            <person name="Brown C.T."/>
            <person name="Hug L.A."/>
            <person name="Thomas B.C."/>
            <person name="Sharon I."/>
            <person name="Castelle C.J."/>
            <person name="Singh A."/>
            <person name="Wilkins M.J."/>
            <person name="Williams K.H."/>
            <person name="Banfield J.F."/>
        </authorList>
    </citation>
    <scope>NUCLEOTIDE SEQUENCE [LARGE SCALE GENOMIC DNA]</scope>
</reference>
<gene>
    <name evidence="5" type="ORF">UT27_C0002G0013</name>
</gene>
<dbReference type="SUPFAM" id="SSF56784">
    <property type="entry name" value="HAD-like"/>
    <property type="match status" value="1"/>
</dbReference>
<dbReference type="AlphaFoldDB" id="A0A837HNV5"/>
<dbReference type="EMBL" id="LBWE01000002">
    <property type="protein sequence ID" value="KKR02154.1"/>
    <property type="molecule type" value="Genomic_DNA"/>
</dbReference>
<accession>A0A837HNV5</accession>
<sequence>MKYVFKDLANIKKKLQESNFVLLLDFDLTLSPLAKNPAKAILPNDTRILLKKLSKYIHIAVITGRTIKDIKKRIKLNSLTYVGNHGLEYEVGGVARSSQLLVESKKGLKDIKKKFLNIKRKYSGVLIEDKKLGLALHYRLLLSQDKFAFMADIKKIQTEIKNYGLRGILYKRTLEVRPETKEDKGTASLLILKKFGNPKQVIYIGDGKTDEDAFRALPKGITIRVGKSKHSVAEYYVNSTKEVKKFLVWLLYIV</sequence>
<dbReference type="EC" id="3.1.3.12" evidence="4"/>
<organism evidence="5 6">
    <name type="scientific">Candidatus Nomurabacteria bacterium GW2011_GWD2_39_12</name>
    <dbReference type="NCBI Taxonomy" id="1618759"/>
    <lineage>
        <taxon>Bacteria</taxon>
        <taxon>Candidatus Nomuraibacteriota</taxon>
    </lineage>
</organism>
<dbReference type="InterPro" id="IPR006379">
    <property type="entry name" value="HAD-SF_hydro_IIB"/>
</dbReference>
<evidence type="ECO:0000256" key="2">
    <source>
        <dbReference type="ARBA" id="ARBA00008770"/>
    </source>
</evidence>
<dbReference type="Gene3D" id="3.30.70.1020">
    <property type="entry name" value="Trehalose-6-phosphate phosphatase related protein, domain 2"/>
    <property type="match status" value="1"/>
</dbReference>
<evidence type="ECO:0000313" key="5">
    <source>
        <dbReference type="EMBL" id="KKR02154.1"/>
    </source>
</evidence>
<dbReference type="GO" id="GO:0046872">
    <property type="term" value="F:metal ion binding"/>
    <property type="evidence" value="ECO:0007669"/>
    <property type="project" value="UniProtKB-KW"/>
</dbReference>
<comment type="similarity">
    <text evidence="2 4">Belongs to the trehalose phosphatase family.</text>
</comment>
<protein>
    <recommendedName>
        <fullName evidence="4">Trehalose 6-phosphate phosphatase</fullName>
        <ecNumber evidence="4">3.1.3.12</ecNumber>
    </recommendedName>
</protein>
<comment type="catalytic activity">
    <reaction evidence="4">
        <text>alpha,alpha-trehalose 6-phosphate + H2O = alpha,alpha-trehalose + phosphate</text>
        <dbReference type="Rhea" id="RHEA:23420"/>
        <dbReference type="ChEBI" id="CHEBI:15377"/>
        <dbReference type="ChEBI" id="CHEBI:16551"/>
        <dbReference type="ChEBI" id="CHEBI:43474"/>
        <dbReference type="ChEBI" id="CHEBI:58429"/>
        <dbReference type="EC" id="3.1.3.12"/>
    </reaction>
</comment>
<dbReference type="PANTHER" id="PTHR43768:SF3">
    <property type="entry name" value="TREHALOSE 6-PHOSPHATE PHOSPHATASE"/>
    <property type="match status" value="1"/>
</dbReference>
<dbReference type="UniPathway" id="UPA00299"/>
<dbReference type="InterPro" id="IPR023214">
    <property type="entry name" value="HAD_sf"/>
</dbReference>
<keyword evidence="4" id="KW-0479">Metal-binding</keyword>
<comment type="pathway">
    <text evidence="1 4">Glycan biosynthesis; trehalose biosynthesis.</text>
</comment>
<dbReference type="NCBIfam" id="TIGR00685">
    <property type="entry name" value="T6PP"/>
    <property type="match status" value="1"/>
</dbReference>
<comment type="caution">
    <text evidence="5">The sequence shown here is derived from an EMBL/GenBank/DDBJ whole genome shotgun (WGS) entry which is preliminary data.</text>
</comment>
<keyword evidence="3 4" id="KW-0378">Hydrolase</keyword>
<comment type="cofactor">
    <cofactor evidence="4">
        <name>Mg(2+)</name>
        <dbReference type="ChEBI" id="CHEBI:18420"/>
    </cofactor>
</comment>
<proteinExistence type="inferred from homology"/>
<dbReference type="Proteomes" id="UP000033998">
    <property type="component" value="Unassembled WGS sequence"/>
</dbReference>
<dbReference type="InterPro" id="IPR044651">
    <property type="entry name" value="OTSB-like"/>
</dbReference>